<dbReference type="InterPro" id="IPR039131">
    <property type="entry name" value="NDUFAF1"/>
</dbReference>
<evidence type="ECO:0000256" key="3">
    <source>
        <dbReference type="ARBA" id="ARBA00023128"/>
    </source>
</evidence>
<dbReference type="GO" id="GO:0010257">
    <property type="term" value="P:NADH dehydrogenase complex assembly"/>
    <property type="evidence" value="ECO:0007669"/>
    <property type="project" value="TreeGrafter"/>
</dbReference>
<name>A0AAD7D7X8_MYCRO</name>
<dbReference type="AlphaFoldDB" id="A0AAD7D7X8"/>
<dbReference type="GO" id="GO:0005739">
    <property type="term" value="C:mitochondrion"/>
    <property type="evidence" value="ECO:0007669"/>
    <property type="project" value="UniProtKB-SubCell"/>
</dbReference>
<sequence length="265" mass="30100">MSASRWSVFWKRTGQAFRESTRQIINMEGAELPNRGPRLLYSFNTIEATSEAVLGCDGDIGGRSTVNFVLDTTSEDERVGRPTAKFHGHLRLDVRPDLVGRINSGYAGFKTPVRSTLFGKIRDNVYFHDYLALRVRAAGNPVLHNSYFVNIQTIDQMSQATVWQHPLRFRRQDNDWETVYLPFTEFQPFTIGEPNEFREYIDKENILTVGVACLGGRHNASGPYELGLDSIWAVNEDDLEEDSPGPNRPPEKTPPEKRPILEKTP</sequence>
<dbReference type="SUPFAM" id="SSF49785">
    <property type="entry name" value="Galactose-binding domain-like"/>
    <property type="match status" value="1"/>
</dbReference>
<dbReference type="Pfam" id="PF08547">
    <property type="entry name" value="CIA30"/>
    <property type="match status" value="1"/>
</dbReference>
<dbReference type="Proteomes" id="UP001221757">
    <property type="component" value="Unassembled WGS sequence"/>
</dbReference>
<evidence type="ECO:0000259" key="6">
    <source>
        <dbReference type="Pfam" id="PF08547"/>
    </source>
</evidence>
<reference evidence="7" key="1">
    <citation type="submission" date="2023-03" db="EMBL/GenBank/DDBJ databases">
        <title>Massive genome expansion in bonnet fungi (Mycena s.s.) driven by repeated elements and novel gene families across ecological guilds.</title>
        <authorList>
            <consortium name="Lawrence Berkeley National Laboratory"/>
            <person name="Harder C.B."/>
            <person name="Miyauchi S."/>
            <person name="Viragh M."/>
            <person name="Kuo A."/>
            <person name="Thoen E."/>
            <person name="Andreopoulos B."/>
            <person name="Lu D."/>
            <person name="Skrede I."/>
            <person name="Drula E."/>
            <person name="Henrissat B."/>
            <person name="Morin E."/>
            <person name="Kohler A."/>
            <person name="Barry K."/>
            <person name="LaButti K."/>
            <person name="Morin E."/>
            <person name="Salamov A."/>
            <person name="Lipzen A."/>
            <person name="Mereny Z."/>
            <person name="Hegedus B."/>
            <person name="Baldrian P."/>
            <person name="Stursova M."/>
            <person name="Weitz H."/>
            <person name="Taylor A."/>
            <person name="Grigoriev I.V."/>
            <person name="Nagy L.G."/>
            <person name="Martin F."/>
            <person name="Kauserud H."/>
        </authorList>
    </citation>
    <scope>NUCLEOTIDE SEQUENCE</scope>
    <source>
        <strain evidence="7">CBHHK067</strain>
    </source>
</reference>
<dbReference type="GO" id="GO:0051082">
    <property type="term" value="F:unfolded protein binding"/>
    <property type="evidence" value="ECO:0007669"/>
    <property type="project" value="TreeGrafter"/>
</dbReference>
<keyword evidence="8" id="KW-1185">Reference proteome</keyword>
<gene>
    <name evidence="7" type="ORF">B0H17DRAFT_1078448</name>
</gene>
<keyword evidence="4" id="KW-0143">Chaperone</keyword>
<dbReference type="PANTHER" id="PTHR13194">
    <property type="entry name" value="COMPLEX I INTERMEDIATE-ASSOCIATED PROTEIN 30"/>
    <property type="match status" value="1"/>
</dbReference>
<proteinExistence type="inferred from homology"/>
<evidence type="ECO:0000313" key="8">
    <source>
        <dbReference type="Proteomes" id="UP001221757"/>
    </source>
</evidence>
<keyword evidence="3" id="KW-0496">Mitochondrion</keyword>
<evidence type="ECO:0000256" key="2">
    <source>
        <dbReference type="ARBA" id="ARBA00007884"/>
    </source>
</evidence>
<comment type="similarity">
    <text evidence="2">Belongs to the CIA30 family.</text>
</comment>
<dbReference type="EMBL" id="JARKIE010000134">
    <property type="protein sequence ID" value="KAJ7678505.1"/>
    <property type="molecule type" value="Genomic_DNA"/>
</dbReference>
<evidence type="ECO:0000256" key="1">
    <source>
        <dbReference type="ARBA" id="ARBA00004173"/>
    </source>
</evidence>
<accession>A0AAD7D7X8</accession>
<feature type="compositionally biased region" description="Basic and acidic residues" evidence="5">
    <location>
        <begin position="249"/>
        <end position="265"/>
    </location>
</feature>
<evidence type="ECO:0000256" key="5">
    <source>
        <dbReference type="SAM" id="MobiDB-lite"/>
    </source>
</evidence>
<dbReference type="PANTHER" id="PTHR13194:SF18">
    <property type="entry name" value="COMPLEX I INTERMEDIATE-ASSOCIATED PROTEIN 30, MITOCHONDRIAL"/>
    <property type="match status" value="1"/>
</dbReference>
<organism evidence="7 8">
    <name type="scientific">Mycena rosella</name>
    <name type="common">Pink bonnet</name>
    <name type="synonym">Agaricus rosellus</name>
    <dbReference type="NCBI Taxonomy" id="1033263"/>
    <lineage>
        <taxon>Eukaryota</taxon>
        <taxon>Fungi</taxon>
        <taxon>Dikarya</taxon>
        <taxon>Basidiomycota</taxon>
        <taxon>Agaricomycotina</taxon>
        <taxon>Agaricomycetes</taxon>
        <taxon>Agaricomycetidae</taxon>
        <taxon>Agaricales</taxon>
        <taxon>Marasmiineae</taxon>
        <taxon>Mycenaceae</taxon>
        <taxon>Mycena</taxon>
    </lineage>
</organism>
<evidence type="ECO:0000256" key="4">
    <source>
        <dbReference type="ARBA" id="ARBA00023186"/>
    </source>
</evidence>
<evidence type="ECO:0000313" key="7">
    <source>
        <dbReference type="EMBL" id="KAJ7678505.1"/>
    </source>
</evidence>
<protein>
    <submittedName>
        <fullName evidence="7">Complex I intermediate-associated protein CIA30</fullName>
    </submittedName>
</protein>
<comment type="subcellular location">
    <subcellularLocation>
        <location evidence="1">Mitochondrion</location>
    </subcellularLocation>
</comment>
<dbReference type="GO" id="GO:0006120">
    <property type="term" value="P:mitochondrial electron transport, NADH to ubiquinone"/>
    <property type="evidence" value="ECO:0007669"/>
    <property type="project" value="TreeGrafter"/>
</dbReference>
<comment type="caution">
    <text evidence="7">The sequence shown here is derived from an EMBL/GenBank/DDBJ whole genome shotgun (WGS) entry which is preliminary data.</text>
</comment>
<dbReference type="InterPro" id="IPR013857">
    <property type="entry name" value="NADH-UbQ_OxRdtase-assoc_prot30"/>
</dbReference>
<feature type="domain" description="NADH:ubiquinone oxidoreductase intermediate-associated protein 30" evidence="6">
    <location>
        <begin position="42"/>
        <end position="227"/>
    </location>
</feature>
<dbReference type="InterPro" id="IPR008979">
    <property type="entry name" value="Galactose-bd-like_sf"/>
</dbReference>
<feature type="region of interest" description="Disordered" evidence="5">
    <location>
        <begin position="235"/>
        <end position="265"/>
    </location>
</feature>